<comment type="function">
    <text evidence="7">Catalyzes the attachment of proline to tRNA(Pro) in a two-step reaction: proline is first activated by ATP to form Pro-AMP and then transferred to the acceptor end of tRNA(Pro).</text>
</comment>
<dbReference type="Pfam" id="PF09180">
    <property type="entry name" value="ProRS-C_1"/>
    <property type="match status" value="1"/>
</dbReference>
<comment type="domain">
    <text evidence="7">Consists of three domains: the N-terminal catalytic domain, the anticodon-binding domain and the C-terminal extension.</text>
</comment>
<feature type="domain" description="Aminoacyl-transfer RNA synthetases class-II family profile" evidence="8">
    <location>
        <begin position="46"/>
        <end position="295"/>
    </location>
</feature>
<dbReference type="SUPFAM" id="SSF52954">
    <property type="entry name" value="Class II aaRS ABD-related"/>
    <property type="match status" value="1"/>
</dbReference>
<keyword evidence="5 7" id="KW-0030">Aminoacyl-tRNA synthetase</keyword>
<evidence type="ECO:0000256" key="3">
    <source>
        <dbReference type="ARBA" id="ARBA00022840"/>
    </source>
</evidence>
<comment type="subcellular location">
    <subcellularLocation>
        <location evidence="7">Cytoplasm</location>
    </subcellularLocation>
</comment>
<dbReference type="GO" id="GO:0004827">
    <property type="term" value="F:proline-tRNA ligase activity"/>
    <property type="evidence" value="ECO:0007669"/>
    <property type="project" value="UniProtKB-UniRule"/>
</dbReference>
<evidence type="ECO:0000313" key="9">
    <source>
        <dbReference type="EMBL" id="PLX16478.1"/>
    </source>
</evidence>
<dbReference type="NCBIfam" id="TIGR00408">
    <property type="entry name" value="proS_fam_I"/>
    <property type="match status" value="1"/>
</dbReference>
<keyword evidence="2 7" id="KW-0547">Nucleotide-binding</keyword>
<dbReference type="Gene3D" id="3.30.930.10">
    <property type="entry name" value="Bira Bifunctional Protein, Domain 2"/>
    <property type="match status" value="1"/>
</dbReference>
<dbReference type="PANTHER" id="PTHR43382:SF2">
    <property type="entry name" value="BIFUNCTIONAL GLUTAMATE_PROLINE--TRNA LIGASE"/>
    <property type="match status" value="1"/>
</dbReference>
<dbReference type="FunFam" id="3.30.930.10:FF:000037">
    <property type="entry name" value="Proline--tRNA ligase"/>
    <property type="match status" value="1"/>
</dbReference>
<dbReference type="InterPro" id="IPR033721">
    <property type="entry name" value="ProRS_core_arch_euk"/>
</dbReference>
<dbReference type="SUPFAM" id="SSF64586">
    <property type="entry name" value="C-terminal domain of ProRS"/>
    <property type="match status" value="1"/>
</dbReference>
<dbReference type="Gene3D" id="3.40.50.800">
    <property type="entry name" value="Anticodon-binding domain"/>
    <property type="match status" value="1"/>
</dbReference>
<dbReference type="GO" id="GO:0006433">
    <property type="term" value="P:prolyl-tRNA aminoacylation"/>
    <property type="evidence" value="ECO:0007669"/>
    <property type="project" value="UniProtKB-UniRule"/>
</dbReference>
<keyword evidence="7" id="KW-0963">Cytoplasm</keyword>
<dbReference type="Gene3D" id="3.30.110.30">
    <property type="entry name" value="C-terminal domain of ProRS"/>
    <property type="match status" value="1"/>
</dbReference>
<dbReference type="InterPro" id="IPR004499">
    <property type="entry name" value="Pro-tRNA-ligase_IIa_arc-type"/>
</dbReference>
<dbReference type="EC" id="6.1.1.15" evidence="7"/>
<dbReference type="SUPFAM" id="SSF55681">
    <property type="entry name" value="Class II aaRS and biotin synthetases"/>
    <property type="match status" value="1"/>
</dbReference>
<dbReference type="HAMAP" id="MF_01571">
    <property type="entry name" value="Pro_tRNA_synth_type3"/>
    <property type="match status" value="1"/>
</dbReference>
<dbReference type="InterPro" id="IPR002314">
    <property type="entry name" value="aa-tRNA-synt_IIb"/>
</dbReference>
<evidence type="ECO:0000313" key="10">
    <source>
        <dbReference type="Proteomes" id="UP000234857"/>
    </source>
</evidence>
<comment type="similarity">
    <text evidence="7">Belongs to the class-II aminoacyl-tRNA synthetase family. ProS type 3 subfamily.</text>
</comment>
<protein>
    <recommendedName>
        <fullName evidence="7">Proline--tRNA ligase</fullName>
        <ecNumber evidence="7">6.1.1.15</ecNumber>
    </recommendedName>
    <alternativeName>
        <fullName evidence="7">Prolyl-tRNA synthetase</fullName>
        <shortName evidence="7">ProRS</shortName>
    </alternativeName>
</protein>
<dbReference type="InterPro" id="IPR004154">
    <property type="entry name" value="Anticodon-bd"/>
</dbReference>
<dbReference type="SMART" id="SM00946">
    <property type="entry name" value="ProRS-C_1"/>
    <property type="match status" value="1"/>
</dbReference>
<dbReference type="InterPro" id="IPR036621">
    <property type="entry name" value="Anticodon-bd_dom_sf"/>
</dbReference>
<dbReference type="GO" id="GO:0017101">
    <property type="term" value="C:aminoacyl-tRNA synthetase multienzyme complex"/>
    <property type="evidence" value="ECO:0007669"/>
    <property type="project" value="TreeGrafter"/>
</dbReference>
<sequence length="502" mass="57655">MSKKQRTAINPTREENFPKWYQSVVREADMAEMAHVRGCMVIKPWGFGIWENIQQILGQQIKDCGVKNAYFPLFVPLSYIEKEAQHVEGFAKEMAVVTHHRLENTENGLKPSGELTEPLIVRPTSETIIGESFASWIQSYRDLPLKINQWCNIVRWEMRPRVFLRTSEFLWQEGHTAFATAKEAYDDTIQMLKIYKDFSQERLAMPVIDGVKPSYDKFPGAIDTYCIEAMMQDGKALQAGTTHNLGTNFSKAANIMFTDTDGEQKHAHTASWGVSTRLIGGVIMTHADDNGLRLPPEIAPAQIVIIPIQRGKDEQEDAQVLEYAKKLKDSFKGLTFGKFNTKVNVELDDTLIKSSTKKWNWVKKGVPIQIEVGPRDIPENKFVARLRSEETYEKHFLTIDQIKTEIPKFLETIQKTYFDQAKERLDSSIKEVDSFDELKDLFAKDYKGFVLAPWNPCDEEDVRLKELKITIRCVPFEYKKEDKKCILTGEDTNIKAIFAKSY</sequence>
<dbReference type="InterPro" id="IPR006195">
    <property type="entry name" value="aa-tRNA-synth_II"/>
</dbReference>
<evidence type="ECO:0000256" key="6">
    <source>
        <dbReference type="ARBA" id="ARBA00047671"/>
    </source>
</evidence>
<evidence type="ECO:0000256" key="5">
    <source>
        <dbReference type="ARBA" id="ARBA00023146"/>
    </source>
</evidence>
<dbReference type="CDD" id="cd00778">
    <property type="entry name" value="ProRS_core_arch_euk"/>
    <property type="match status" value="1"/>
</dbReference>
<reference evidence="9 10" key="1">
    <citation type="submission" date="2017-11" db="EMBL/GenBank/DDBJ databases">
        <title>Genome-resolved metagenomics identifies genetic mobility, metabolic interactions, and unexpected diversity in perchlorate-reducing communities.</title>
        <authorList>
            <person name="Barnum T.P."/>
            <person name="Figueroa I.A."/>
            <person name="Carlstrom C.I."/>
            <person name="Lucas L.N."/>
            <person name="Engelbrektson A.L."/>
            <person name="Coates J.D."/>
        </authorList>
    </citation>
    <scope>NUCLEOTIDE SEQUENCE [LARGE SCALE GENOMIC DNA]</scope>
    <source>
        <strain evidence="9">BM706</strain>
    </source>
</reference>
<dbReference type="GO" id="GO:0005524">
    <property type="term" value="F:ATP binding"/>
    <property type="evidence" value="ECO:0007669"/>
    <property type="project" value="UniProtKB-UniRule"/>
</dbReference>
<evidence type="ECO:0000256" key="4">
    <source>
        <dbReference type="ARBA" id="ARBA00022917"/>
    </source>
</evidence>
<name>A0A2N5ZCR4_MUIH1</name>
<dbReference type="InterPro" id="IPR045864">
    <property type="entry name" value="aa-tRNA-synth_II/BPL/LPL"/>
</dbReference>
<gene>
    <name evidence="7" type="primary">proS</name>
    <name evidence="9" type="ORF">C0601_10085</name>
</gene>
<evidence type="ECO:0000259" key="8">
    <source>
        <dbReference type="PROSITE" id="PS50862"/>
    </source>
</evidence>
<dbReference type="AlphaFoldDB" id="A0A2N5ZCR4"/>
<evidence type="ECO:0000256" key="7">
    <source>
        <dbReference type="HAMAP-Rule" id="MF_01571"/>
    </source>
</evidence>
<keyword evidence="4 7" id="KW-0648">Protein biosynthesis</keyword>
<keyword evidence="3 7" id="KW-0067">ATP-binding</keyword>
<dbReference type="GO" id="GO:0005737">
    <property type="term" value="C:cytoplasm"/>
    <property type="evidence" value="ECO:0007669"/>
    <property type="project" value="UniProtKB-SubCell"/>
</dbReference>
<dbReference type="InterPro" id="IPR017449">
    <property type="entry name" value="Pro-tRNA_synth_II"/>
</dbReference>
<dbReference type="PROSITE" id="PS50862">
    <property type="entry name" value="AA_TRNA_LIGASE_II"/>
    <property type="match status" value="1"/>
</dbReference>
<keyword evidence="1 7" id="KW-0436">Ligase</keyword>
<dbReference type="EMBL" id="PKTG01000113">
    <property type="protein sequence ID" value="PLX16478.1"/>
    <property type="molecule type" value="Genomic_DNA"/>
</dbReference>
<evidence type="ECO:0000256" key="2">
    <source>
        <dbReference type="ARBA" id="ARBA00022741"/>
    </source>
</evidence>
<proteinExistence type="inferred from homology"/>
<dbReference type="Pfam" id="PF00587">
    <property type="entry name" value="tRNA-synt_2b"/>
    <property type="match status" value="1"/>
</dbReference>
<comment type="catalytic activity">
    <reaction evidence="6 7">
        <text>tRNA(Pro) + L-proline + ATP = L-prolyl-tRNA(Pro) + AMP + diphosphate</text>
        <dbReference type="Rhea" id="RHEA:14305"/>
        <dbReference type="Rhea" id="RHEA-COMP:9700"/>
        <dbReference type="Rhea" id="RHEA-COMP:9702"/>
        <dbReference type="ChEBI" id="CHEBI:30616"/>
        <dbReference type="ChEBI" id="CHEBI:33019"/>
        <dbReference type="ChEBI" id="CHEBI:60039"/>
        <dbReference type="ChEBI" id="CHEBI:78442"/>
        <dbReference type="ChEBI" id="CHEBI:78532"/>
        <dbReference type="ChEBI" id="CHEBI:456215"/>
        <dbReference type="EC" id="6.1.1.15"/>
    </reaction>
</comment>
<evidence type="ECO:0000256" key="1">
    <source>
        <dbReference type="ARBA" id="ARBA00022598"/>
    </source>
</evidence>
<comment type="subunit">
    <text evidence="7">Homodimer.</text>
</comment>
<dbReference type="PANTHER" id="PTHR43382">
    <property type="entry name" value="PROLYL-TRNA SYNTHETASE"/>
    <property type="match status" value="1"/>
</dbReference>
<dbReference type="InterPro" id="IPR016061">
    <property type="entry name" value="Pro-tRNA_ligase_II_C"/>
</dbReference>
<accession>A0A2N5ZCR4</accession>
<dbReference type="Pfam" id="PF03129">
    <property type="entry name" value="HGTP_anticodon"/>
    <property type="match status" value="1"/>
</dbReference>
<organism evidence="9 10">
    <name type="scientific">Muiribacterium halophilum</name>
    <dbReference type="NCBI Taxonomy" id="2053465"/>
    <lineage>
        <taxon>Bacteria</taxon>
        <taxon>Candidatus Muiribacteriota</taxon>
        <taxon>Candidatus Muiribacteriia</taxon>
        <taxon>Candidatus Muiribacteriales</taxon>
        <taxon>Candidatus Muiribacteriaceae</taxon>
        <taxon>Candidatus Muiribacterium</taxon>
    </lineage>
</organism>
<dbReference type="Proteomes" id="UP000234857">
    <property type="component" value="Unassembled WGS sequence"/>
</dbReference>
<comment type="caution">
    <text evidence="9">The sequence shown here is derived from an EMBL/GenBank/DDBJ whole genome shotgun (WGS) entry which is preliminary data.</text>
</comment>